<organism evidence="1 2">
    <name type="scientific">Actinoplanes missouriensis (strain ATCC 14538 / DSM 43046 / CBS 188.64 / JCM 3121 / NBRC 102363 / NCIMB 12654 / NRRL B-3342 / UNCC 431)</name>
    <dbReference type="NCBI Taxonomy" id="512565"/>
    <lineage>
        <taxon>Bacteria</taxon>
        <taxon>Bacillati</taxon>
        <taxon>Actinomycetota</taxon>
        <taxon>Actinomycetes</taxon>
        <taxon>Micromonosporales</taxon>
        <taxon>Micromonosporaceae</taxon>
        <taxon>Actinoplanes</taxon>
    </lineage>
</organism>
<keyword evidence="2" id="KW-1185">Reference proteome</keyword>
<reference evidence="1 2" key="1">
    <citation type="submission" date="2012-02" db="EMBL/GenBank/DDBJ databases">
        <title>Complete genome sequence of Actinoplanes missouriensis 431 (= NBRC 102363).</title>
        <authorList>
            <person name="Ohnishi Y."/>
            <person name="Ishikawa J."/>
            <person name="Sekine M."/>
            <person name="Hosoyama A."/>
            <person name="Harada T."/>
            <person name="Narita H."/>
            <person name="Hata T."/>
            <person name="Konno Y."/>
            <person name="Tutikane K."/>
            <person name="Fujita N."/>
            <person name="Horinouchi S."/>
            <person name="Hayakawa M."/>
        </authorList>
    </citation>
    <scope>NUCLEOTIDE SEQUENCE [LARGE SCALE GENOMIC DNA]</scope>
    <source>
        <strain evidence="2">ATCC 14538 / DSM 43046 / CBS 188.64 / JCM 3121 / NBRC 102363 / NCIMB 12654 / NRRL B-3342 / UNCC 431</strain>
    </source>
</reference>
<dbReference type="eggNOG" id="ENOG5032SHB">
    <property type="taxonomic scope" value="Bacteria"/>
</dbReference>
<evidence type="ECO:0000313" key="1">
    <source>
        <dbReference type="EMBL" id="BAL88490.1"/>
    </source>
</evidence>
<dbReference type="KEGG" id="ams:AMIS_32700"/>
<dbReference type="AlphaFoldDB" id="I0H653"/>
<evidence type="ECO:0000313" key="2">
    <source>
        <dbReference type="Proteomes" id="UP000007882"/>
    </source>
</evidence>
<dbReference type="EMBL" id="AP012319">
    <property type="protein sequence ID" value="BAL88490.1"/>
    <property type="molecule type" value="Genomic_DNA"/>
</dbReference>
<name>I0H653_ACTM4</name>
<evidence type="ECO:0008006" key="3">
    <source>
        <dbReference type="Google" id="ProtNLM"/>
    </source>
</evidence>
<protein>
    <recommendedName>
        <fullName evidence="3">NERD domain-containing protein</fullName>
    </recommendedName>
</protein>
<dbReference type="PATRIC" id="fig|512565.3.peg.3267"/>
<sequence length="203" mass="21631">MADGRYGGRMSTRLSPAEWVRRRRADRIDRRLEVAGARAFGRLGRLGESWHIVDWSQTGLTRRHDESDPVRARASFLAIGPAGVYAVTVADQGLSRVLIVGDVVQINGRRLPYVAEARRAAGRANTALSEAAGVNVPVTPVLAFAGAGVLSTHGLPTTCLVTTDRDLDKLLTAGGSRINPGTAARLARIARERAGADRPSMAG</sequence>
<gene>
    <name evidence="1" type="ordered locus">AMIS_32700</name>
</gene>
<dbReference type="HOGENOM" id="CLU_1288440_0_0_11"/>
<accession>I0H653</accession>
<dbReference type="Proteomes" id="UP000007882">
    <property type="component" value="Chromosome"/>
</dbReference>
<dbReference type="STRING" id="512565.AMIS_32700"/>
<proteinExistence type="predicted"/>